<reference evidence="3" key="1">
    <citation type="journal article" date="2014" name="Int. J. Syst. Evol. Microbiol.">
        <title>Complete genome sequence of Corynebacterium casei LMG S-19264T (=DSM 44701T), isolated from a smear-ripened cheese.</title>
        <authorList>
            <consortium name="US DOE Joint Genome Institute (JGI-PGF)"/>
            <person name="Walter F."/>
            <person name="Albersmeier A."/>
            <person name="Kalinowski J."/>
            <person name="Ruckert C."/>
        </authorList>
    </citation>
    <scope>NUCLEOTIDE SEQUENCE</scope>
    <source>
        <strain evidence="3">JCM 3091</strain>
    </source>
</reference>
<evidence type="ECO:0000256" key="1">
    <source>
        <dbReference type="SAM" id="MobiDB-lite"/>
    </source>
</evidence>
<keyword evidence="2" id="KW-1133">Transmembrane helix</keyword>
<feature type="region of interest" description="Disordered" evidence="1">
    <location>
        <begin position="95"/>
        <end position="124"/>
    </location>
</feature>
<evidence type="ECO:0000313" key="4">
    <source>
        <dbReference type="Proteomes" id="UP000662200"/>
    </source>
</evidence>
<sequence length="124" mass="12295">MALNDALDLAPPAETSDWQTLSTIGSPVPNGAATPTVSPAAQPAATVAESTPVFVDSSGRRQRRILRFAYLFGLAALAFVAATMISAFGGRVTPAGTPSAPLPAGGVAPPATVSVPALPGATGR</sequence>
<feature type="transmembrane region" description="Helical" evidence="2">
    <location>
        <begin position="68"/>
        <end position="89"/>
    </location>
</feature>
<keyword evidence="2" id="KW-0472">Membrane</keyword>
<accession>A0A8J3BGI4</accession>
<feature type="compositionally biased region" description="Low complexity" evidence="1">
    <location>
        <begin position="98"/>
        <end position="124"/>
    </location>
</feature>
<keyword evidence="2" id="KW-0812">Transmembrane</keyword>
<proteinExistence type="predicted"/>
<name>A0A8J3BGI4_9ACTN</name>
<keyword evidence="4" id="KW-1185">Reference proteome</keyword>
<dbReference type="AlphaFoldDB" id="A0A8J3BGI4"/>
<feature type="compositionally biased region" description="Polar residues" evidence="1">
    <location>
        <begin position="16"/>
        <end position="25"/>
    </location>
</feature>
<evidence type="ECO:0000313" key="3">
    <source>
        <dbReference type="EMBL" id="GGK17889.1"/>
    </source>
</evidence>
<evidence type="ECO:0000256" key="2">
    <source>
        <dbReference type="SAM" id="Phobius"/>
    </source>
</evidence>
<feature type="region of interest" description="Disordered" evidence="1">
    <location>
        <begin position="13"/>
        <end position="38"/>
    </location>
</feature>
<organism evidence="3 4">
    <name type="scientific">Pilimelia terevasa</name>
    <dbReference type="NCBI Taxonomy" id="53372"/>
    <lineage>
        <taxon>Bacteria</taxon>
        <taxon>Bacillati</taxon>
        <taxon>Actinomycetota</taxon>
        <taxon>Actinomycetes</taxon>
        <taxon>Micromonosporales</taxon>
        <taxon>Micromonosporaceae</taxon>
        <taxon>Pilimelia</taxon>
    </lineage>
</organism>
<reference evidence="3" key="2">
    <citation type="submission" date="2020-09" db="EMBL/GenBank/DDBJ databases">
        <authorList>
            <person name="Sun Q."/>
            <person name="Ohkuma M."/>
        </authorList>
    </citation>
    <scope>NUCLEOTIDE SEQUENCE</scope>
    <source>
        <strain evidence="3">JCM 3091</strain>
    </source>
</reference>
<gene>
    <name evidence="3" type="ORF">GCM10010124_08080</name>
</gene>
<comment type="caution">
    <text evidence="3">The sequence shown here is derived from an EMBL/GenBank/DDBJ whole genome shotgun (WGS) entry which is preliminary data.</text>
</comment>
<protein>
    <submittedName>
        <fullName evidence="3">Uncharacterized protein</fullName>
    </submittedName>
</protein>
<dbReference type="EMBL" id="BMQC01000002">
    <property type="protein sequence ID" value="GGK17889.1"/>
    <property type="molecule type" value="Genomic_DNA"/>
</dbReference>
<dbReference type="Proteomes" id="UP000662200">
    <property type="component" value="Unassembled WGS sequence"/>
</dbReference>